<dbReference type="Pfam" id="PF00356">
    <property type="entry name" value="LacI"/>
    <property type="match status" value="1"/>
</dbReference>
<reference evidence="5 6" key="1">
    <citation type="journal article" date="2009" name="Stand. Genomic Sci.">
        <title>Complete genome sequence of Catenulispora acidiphila type strain (ID 139908).</title>
        <authorList>
            <person name="Copeland A."/>
            <person name="Lapidus A."/>
            <person name="Glavina Del Rio T."/>
            <person name="Nolan M."/>
            <person name="Lucas S."/>
            <person name="Chen F."/>
            <person name="Tice H."/>
            <person name="Cheng J.F."/>
            <person name="Bruce D."/>
            <person name="Goodwin L."/>
            <person name="Pitluck S."/>
            <person name="Mikhailova N."/>
            <person name="Pati A."/>
            <person name="Ivanova N."/>
            <person name="Mavromatis K."/>
            <person name="Chen A."/>
            <person name="Palaniappan K."/>
            <person name="Chain P."/>
            <person name="Land M."/>
            <person name="Hauser L."/>
            <person name="Chang Y.J."/>
            <person name="Jeffries C.D."/>
            <person name="Chertkov O."/>
            <person name="Brettin T."/>
            <person name="Detter J.C."/>
            <person name="Han C."/>
            <person name="Ali Z."/>
            <person name="Tindall B.J."/>
            <person name="Goker M."/>
            <person name="Bristow J."/>
            <person name="Eisen J.A."/>
            <person name="Markowitz V."/>
            <person name="Hugenholtz P."/>
            <person name="Kyrpides N.C."/>
            <person name="Klenk H.P."/>
        </authorList>
    </citation>
    <scope>NUCLEOTIDE SEQUENCE [LARGE SCALE GENOMIC DNA]</scope>
    <source>
        <strain evidence="6">DSM 44928 / JCM 14897 / NBRC 102108 / NRRL B-24433 / ID139908</strain>
    </source>
</reference>
<dbReference type="InterPro" id="IPR028082">
    <property type="entry name" value="Peripla_BP_I"/>
</dbReference>
<dbReference type="SUPFAM" id="SSF53822">
    <property type="entry name" value="Periplasmic binding protein-like I"/>
    <property type="match status" value="1"/>
</dbReference>
<dbReference type="SUPFAM" id="SSF47413">
    <property type="entry name" value="lambda repressor-like DNA-binding domains"/>
    <property type="match status" value="1"/>
</dbReference>
<dbReference type="Proteomes" id="UP000000851">
    <property type="component" value="Chromosome"/>
</dbReference>
<name>C7Q977_CATAD</name>
<dbReference type="RefSeq" id="WP_015792126.1">
    <property type="nucleotide sequence ID" value="NC_013131.1"/>
</dbReference>
<dbReference type="PRINTS" id="PR00036">
    <property type="entry name" value="HTHLACI"/>
</dbReference>
<organism evidence="5 6">
    <name type="scientific">Catenulispora acidiphila (strain DSM 44928 / JCM 14897 / NBRC 102108 / NRRL B-24433 / ID139908)</name>
    <dbReference type="NCBI Taxonomy" id="479433"/>
    <lineage>
        <taxon>Bacteria</taxon>
        <taxon>Bacillati</taxon>
        <taxon>Actinomycetota</taxon>
        <taxon>Actinomycetes</taxon>
        <taxon>Catenulisporales</taxon>
        <taxon>Catenulisporaceae</taxon>
        <taxon>Catenulispora</taxon>
    </lineage>
</organism>
<dbReference type="EMBL" id="CP001700">
    <property type="protein sequence ID" value="ACU72397.1"/>
    <property type="molecule type" value="Genomic_DNA"/>
</dbReference>
<evidence type="ECO:0000256" key="2">
    <source>
        <dbReference type="ARBA" id="ARBA00023125"/>
    </source>
</evidence>
<dbReference type="AlphaFoldDB" id="C7Q977"/>
<dbReference type="GO" id="GO:0000976">
    <property type="term" value="F:transcription cis-regulatory region binding"/>
    <property type="evidence" value="ECO:0007669"/>
    <property type="project" value="TreeGrafter"/>
</dbReference>
<evidence type="ECO:0000313" key="5">
    <source>
        <dbReference type="EMBL" id="ACU72397.1"/>
    </source>
</evidence>
<dbReference type="GO" id="GO:0008784">
    <property type="term" value="F:alanine racemase activity"/>
    <property type="evidence" value="ECO:0007669"/>
    <property type="project" value="UniProtKB-EC"/>
</dbReference>
<dbReference type="CDD" id="cd01392">
    <property type="entry name" value="HTH_LacI"/>
    <property type="match status" value="1"/>
</dbReference>
<dbReference type="HOGENOM" id="CLU_037628_6_1_11"/>
<dbReference type="Gene3D" id="3.40.50.2300">
    <property type="match status" value="2"/>
</dbReference>
<sequence>MTADDDIPRAPTLEDVARVAGVSRATVSRVVNDTRNVDRRIREVVQAAVAQTGYVPNQAARSLVTRRTGSVALVVSEAEHRSFDDPFLGRVFTDPFFGRVVSGIISVLRPRAVNLVLMLAETNDSRSQLIDYLRQGHVDGVLLISTHADDPLPSMLIESGLPTVLSRRPSTPIPISYVDVAQHVGAGLAADRLAERGCQQVATISGPMDMPASQDRLNGFREAMARHGHAFVPSVEGNFTQDSGEQAMRELLDRYPDIDGLFAANDLMAQGALLALHDRGIAVPGRVAVVGFDDSSAATASRPPLTTVRQPIEDMAAAMADLLLAHIDERQPRVTSRIFEPTLVVRDSA</sequence>
<dbReference type="GO" id="GO:0003700">
    <property type="term" value="F:DNA-binding transcription factor activity"/>
    <property type="evidence" value="ECO:0007669"/>
    <property type="project" value="TreeGrafter"/>
</dbReference>
<keyword evidence="1" id="KW-0805">Transcription regulation</keyword>
<dbReference type="InterPro" id="IPR046335">
    <property type="entry name" value="LacI/GalR-like_sensor"/>
</dbReference>
<dbReference type="KEGG" id="cai:Caci_3491"/>
<dbReference type="Pfam" id="PF13377">
    <property type="entry name" value="Peripla_BP_3"/>
    <property type="match status" value="1"/>
</dbReference>
<feature type="domain" description="HTH lacI-type" evidence="4">
    <location>
        <begin position="11"/>
        <end position="65"/>
    </location>
</feature>
<keyword evidence="2" id="KW-0238">DNA-binding</keyword>
<evidence type="ECO:0000259" key="4">
    <source>
        <dbReference type="PROSITE" id="PS50932"/>
    </source>
</evidence>
<dbReference type="PANTHER" id="PTHR30146:SF109">
    <property type="entry name" value="HTH-TYPE TRANSCRIPTIONAL REGULATOR GALS"/>
    <property type="match status" value="1"/>
</dbReference>
<protein>
    <submittedName>
        <fullName evidence="5">Transcriptional regulator, LacI family</fullName>
        <ecNumber evidence="5">5.1.1.1</ecNumber>
    </submittedName>
</protein>
<proteinExistence type="predicted"/>
<evidence type="ECO:0000256" key="1">
    <source>
        <dbReference type="ARBA" id="ARBA00023015"/>
    </source>
</evidence>
<dbReference type="InterPro" id="IPR010982">
    <property type="entry name" value="Lambda_DNA-bd_dom_sf"/>
</dbReference>
<accession>C7Q977</accession>
<dbReference type="EC" id="5.1.1.1" evidence="5"/>
<dbReference type="OrthoDB" id="3208777at2"/>
<dbReference type="SMART" id="SM00354">
    <property type="entry name" value="HTH_LACI"/>
    <property type="match status" value="1"/>
</dbReference>
<dbReference type="CDD" id="cd06267">
    <property type="entry name" value="PBP1_LacI_sugar_binding-like"/>
    <property type="match status" value="1"/>
</dbReference>
<dbReference type="PANTHER" id="PTHR30146">
    <property type="entry name" value="LACI-RELATED TRANSCRIPTIONAL REPRESSOR"/>
    <property type="match status" value="1"/>
</dbReference>
<dbReference type="InParanoid" id="C7Q977"/>
<dbReference type="eggNOG" id="COG1609">
    <property type="taxonomic scope" value="Bacteria"/>
</dbReference>
<dbReference type="STRING" id="479433.Caci_3491"/>
<evidence type="ECO:0000256" key="3">
    <source>
        <dbReference type="ARBA" id="ARBA00023163"/>
    </source>
</evidence>
<keyword evidence="6" id="KW-1185">Reference proteome</keyword>
<keyword evidence="3" id="KW-0804">Transcription</keyword>
<keyword evidence="5" id="KW-0413">Isomerase</keyword>
<dbReference type="Gene3D" id="1.10.260.40">
    <property type="entry name" value="lambda repressor-like DNA-binding domains"/>
    <property type="match status" value="1"/>
</dbReference>
<dbReference type="InterPro" id="IPR000843">
    <property type="entry name" value="HTH_LacI"/>
</dbReference>
<gene>
    <name evidence="5" type="ordered locus">Caci_3491</name>
</gene>
<dbReference type="PROSITE" id="PS00356">
    <property type="entry name" value="HTH_LACI_1"/>
    <property type="match status" value="1"/>
</dbReference>
<dbReference type="PROSITE" id="PS50932">
    <property type="entry name" value="HTH_LACI_2"/>
    <property type="match status" value="1"/>
</dbReference>
<evidence type="ECO:0000313" key="6">
    <source>
        <dbReference type="Proteomes" id="UP000000851"/>
    </source>
</evidence>